<keyword evidence="1" id="KW-0328">Glycosyltransferase</keyword>
<dbReference type="Proteomes" id="UP000327013">
    <property type="component" value="Unassembled WGS sequence"/>
</dbReference>
<dbReference type="EMBL" id="VIBQ01000009">
    <property type="protein sequence ID" value="KAB8336643.1"/>
    <property type="molecule type" value="Genomic_DNA"/>
</dbReference>
<keyword evidence="1" id="KW-0808">Transferase</keyword>
<gene>
    <name evidence="4" type="ORF">FH972_020954</name>
</gene>
<dbReference type="InterPro" id="IPR050587">
    <property type="entry name" value="GNT1/Glycosyltrans_8"/>
</dbReference>
<feature type="compositionally biased region" description="Basic and acidic residues" evidence="3">
    <location>
        <begin position="105"/>
        <end position="117"/>
    </location>
</feature>
<sequence>MTLPPEPNIDIPPSPPDSPPSNVSTKVKRFLQLKATGVHFNQRLASSSALKNPSLLKNLMDFAEINEHEQYATTLPKELKPVPIDGYPYSAYAEELGKSQERLTKRAGKENAGRQKVDFVGPRDSGAAEELDARHARPEKDDRSPKRPRKESSFIFSAIHKRIPTFRHFAVPPHGAQSPIAFATFLSNYSAGDDEFFVRLKHDEILAAEEDGYFLSIRVLNYALNHQYATRSLKPDIPFIVLVTEDVSLYKRTRLSRDGMTVIPVNKIALNDDTTPASSRYRDVMTKLRLWTLSDYRKICFIDADHLIVAPIDGVFDDPATDLRRTLSEDDNIAPGEPTPPHSYLFAARDEAGSYDHAIPPDVNADYLNSGFFVFSPSTEMFDYYMMLAEQQGTLSLKNGDETRERFFDGSFPEQNLLNYAHRPEGNMPWQHLNWKWNMGWPTERDVEAGVKSFHAKFWDDDPGNVQELRGRWEEQRWQMEGYMNARDESLSGKRG</sequence>
<keyword evidence="2" id="KW-0464">Manganese</keyword>
<dbReference type="GO" id="GO:0016757">
    <property type="term" value="F:glycosyltransferase activity"/>
    <property type="evidence" value="ECO:0007669"/>
    <property type="project" value="UniProtKB-KW"/>
</dbReference>
<evidence type="ECO:0000313" key="5">
    <source>
        <dbReference type="Proteomes" id="UP000327013"/>
    </source>
</evidence>
<name>A0A5N6KNB4_9ROSI</name>
<dbReference type="GO" id="GO:0006355">
    <property type="term" value="P:regulation of DNA-templated transcription"/>
    <property type="evidence" value="ECO:0007669"/>
    <property type="project" value="InterPro"/>
</dbReference>
<dbReference type="Gene3D" id="3.90.550.10">
    <property type="entry name" value="Spore Coat Polysaccharide Biosynthesis Protein SpsA, Chain A"/>
    <property type="match status" value="1"/>
</dbReference>
<evidence type="ECO:0000256" key="3">
    <source>
        <dbReference type="SAM" id="MobiDB-lite"/>
    </source>
</evidence>
<dbReference type="AlphaFoldDB" id="A0A5N6KNB4"/>
<accession>A0A5N6KNB4</accession>
<evidence type="ECO:0000256" key="1">
    <source>
        <dbReference type="ARBA" id="ARBA00022676"/>
    </source>
</evidence>
<comment type="caution">
    <text evidence="4">The sequence shown here is derived from an EMBL/GenBank/DDBJ whole genome shotgun (WGS) entry which is preliminary data.</text>
</comment>
<dbReference type="PANTHER" id="PTHR11183">
    <property type="entry name" value="GLYCOGENIN SUBFAMILY MEMBER"/>
    <property type="match status" value="1"/>
</dbReference>
<evidence type="ECO:0000313" key="4">
    <source>
        <dbReference type="EMBL" id="KAB8336643.1"/>
    </source>
</evidence>
<proteinExistence type="predicted"/>
<dbReference type="SUPFAM" id="SSF53448">
    <property type="entry name" value="Nucleotide-diphospho-sugar transferases"/>
    <property type="match status" value="1"/>
</dbReference>
<feature type="compositionally biased region" description="Pro residues" evidence="3">
    <location>
        <begin position="1"/>
        <end position="19"/>
    </location>
</feature>
<reference evidence="4 5" key="1">
    <citation type="submission" date="2019-06" db="EMBL/GenBank/DDBJ databases">
        <title>A chromosomal-level reference genome of Carpinus fangiana (Coryloideae, Betulaceae).</title>
        <authorList>
            <person name="Yang X."/>
            <person name="Wang Z."/>
            <person name="Zhang L."/>
            <person name="Hao G."/>
            <person name="Liu J."/>
            <person name="Yang Y."/>
        </authorList>
    </citation>
    <scope>NUCLEOTIDE SEQUENCE [LARGE SCALE GENOMIC DNA]</scope>
    <source>
        <strain evidence="4">Cfa_2016G</strain>
        <tissue evidence="4">Leaf</tissue>
    </source>
</reference>
<dbReference type="OrthoDB" id="2014201at2759"/>
<dbReference type="InterPro" id="IPR012479">
    <property type="entry name" value="SAP30BP"/>
</dbReference>
<organism evidence="4 5">
    <name type="scientific">Carpinus fangiana</name>
    <dbReference type="NCBI Taxonomy" id="176857"/>
    <lineage>
        <taxon>Eukaryota</taxon>
        <taxon>Viridiplantae</taxon>
        <taxon>Streptophyta</taxon>
        <taxon>Embryophyta</taxon>
        <taxon>Tracheophyta</taxon>
        <taxon>Spermatophyta</taxon>
        <taxon>Magnoliopsida</taxon>
        <taxon>eudicotyledons</taxon>
        <taxon>Gunneridae</taxon>
        <taxon>Pentapetalae</taxon>
        <taxon>rosids</taxon>
        <taxon>fabids</taxon>
        <taxon>Fagales</taxon>
        <taxon>Betulaceae</taxon>
        <taxon>Carpinus</taxon>
    </lineage>
</organism>
<evidence type="ECO:0008006" key="6">
    <source>
        <dbReference type="Google" id="ProtNLM"/>
    </source>
</evidence>
<keyword evidence="5" id="KW-1185">Reference proteome</keyword>
<protein>
    <recommendedName>
        <fullName evidence="6">Hexosyltransferase</fullName>
    </recommendedName>
</protein>
<feature type="region of interest" description="Disordered" evidence="3">
    <location>
        <begin position="1"/>
        <end position="25"/>
    </location>
</feature>
<dbReference type="Pfam" id="PF07818">
    <property type="entry name" value="HCNGP"/>
    <property type="match status" value="1"/>
</dbReference>
<feature type="compositionally biased region" description="Basic and acidic residues" evidence="3">
    <location>
        <begin position="131"/>
        <end position="145"/>
    </location>
</feature>
<evidence type="ECO:0000256" key="2">
    <source>
        <dbReference type="ARBA" id="ARBA00023211"/>
    </source>
</evidence>
<feature type="region of interest" description="Disordered" evidence="3">
    <location>
        <begin position="105"/>
        <end position="150"/>
    </location>
</feature>
<dbReference type="InterPro" id="IPR029044">
    <property type="entry name" value="Nucleotide-diphossugar_trans"/>
</dbReference>